<dbReference type="GO" id="GO:0005743">
    <property type="term" value="C:mitochondrial inner membrane"/>
    <property type="evidence" value="ECO:0007669"/>
    <property type="project" value="UniProtKB-SubCell"/>
</dbReference>
<evidence type="ECO:0000313" key="17">
    <source>
        <dbReference type="RefSeq" id="XP_033532603.1"/>
    </source>
</evidence>
<dbReference type="GO" id="GO:0003723">
    <property type="term" value="F:RNA binding"/>
    <property type="evidence" value="ECO:0007669"/>
    <property type="project" value="UniProtKB-UniRule"/>
</dbReference>
<dbReference type="Pfam" id="PF00076">
    <property type="entry name" value="RRM_1"/>
    <property type="match status" value="1"/>
</dbReference>
<keyword evidence="8 12" id="KW-0496">Mitochondrion</keyword>
<evidence type="ECO:0000256" key="9">
    <source>
        <dbReference type="ARBA" id="ARBA00023136"/>
    </source>
</evidence>
<accession>A0A6G1FZ27</accession>
<keyword evidence="5 12" id="KW-0999">Mitochondrion inner membrane</keyword>
<dbReference type="AlphaFoldDB" id="A0A6G1FZ27"/>
<dbReference type="Gene3D" id="3.30.70.330">
    <property type="match status" value="1"/>
</dbReference>
<dbReference type="PROSITE" id="PS50102">
    <property type="entry name" value="RRM"/>
    <property type="match status" value="1"/>
</dbReference>
<reference evidence="15 17" key="1">
    <citation type="submission" date="2020-01" db="EMBL/GenBank/DDBJ databases">
        <authorList>
            <consortium name="DOE Joint Genome Institute"/>
            <person name="Haridas S."/>
            <person name="Albert R."/>
            <person name="Binder M."/>
            <person name="Bloem J."/>
            <person name="Labutti K."/>
            <person name="Salamov A."/>
            <person name="Andreopoulos B."/>
            <person name="Baker S.E."/>
            <person name="Barry K."/>
            <person name="Bills G."/>
            <person name="Bluhm B.H."/>
            <person name="Cannon C."/>
            <person name="Castanera R."/>
            <person name="Culley D.E."/>
            <person name="Daum C."/>
            <person name="Ezra D."/>
            <person name="Gonzalez J.B."/>
            <person name="Henrissat B."/>
            <person name="Kuo A."/>
            <person name="Liang C."/>
            <person name="Lipzen A."/>
            <person name="Lutzoni F."/>
            <person name="Magnuson J."/>
            <person name="Mondo S."/>
            <person name="Nolan M."/>
            <person name="Ohm R."/>
            <person name="Pangilinan J."/>
            <person name="Park H.-J."/>
            <person name="Ramirez L."/>
            <person name="Alfaro M."/>
            <person name="Sun H."/>
            <person name="Tritt A."/>
            <person name="Yoshinaga Y."/>
            <person name="Zwiers L.-H."/>
            <person name="Turgeon B.G."/>
            <person name="Goodwin S.B."/>
            <person name="Spatafora J.W."/>
            <person name="Crous P.W."/>
            <person name="Grigoriev I.V."/>
        </authorList>
    </citation>
    <scope>NUCLEOTIDE SEQUENCE</scope>
    <source>
        <strain evidence="15 17">CBS 781.70</strain>
    </source>
</reference>
<feature type="domain" description="RRM" evidence="14">
    <location>
        <begin position="187"/>
        <end position="279"/>
    </location>
</feature>
<evidence type="ECO:0000256" key="6">
    <source>
        <dbReference type="ARBA" id="ARBA00022946"/>
    </source>
</evidence>
<evidence type="ECO:0000313" key="15">
    <source>
        <dbReference type="EMBL" id="KAF1810972.1"/>
    </source>
</evidence>
<keyword evidence="7" id="KW-1133">Transmembrane helix</keyword>
<dbReference type="GO" id="GO:0006397">
    <property type="term" value="P:mRNA processing"/>
    <property type="evidence" value="ECO:0007669"/>
    <property type="project" value="UniProtKB-UniRule"/>
</dbReference>
<evidence type="ECO:0000256" key="4">
    <source>
        <dbReference type="ARBA" id="ARBA00022692"/>
    </source>
</evidence>
<evidence type="ECO:0000313" key="16">
    <source>
        <dbReference type="Proteomes" id="UP000504638"/>
    </source>
</evidence>
<dbReference type="SUPFAM" id="SSF54928">
    <property type="entry name" value="RNA-binding domain, RBD"/>
    <property type="match status" value="1"/>
</dbReference>
<reference evidence="17" key="2">
    <citation type="submission" date="2020-04" db="EMBL/GenBank/DDBJ databases">
        <authorList>
            <consortium name="NCBI Genome Project"/>
        </authorList>
    </citation>
    <scope>NUCLEOTIDE SEQUENCE</scope>
    <source>
        <strain evidence="17">CBS 781.70</strain>
    </source>
</reference>
<gene>
    <name evidence="15 17" type="ORF">P152DRAFT_459843</name>
</gene>
<keyword evidence="16" id="KW-1185">Reference proteome</keyword>
<keyword evidence="9" id="KW-0472">Membrane</keyword>
<dbReference type="Pfam" id="PF10443">
    <property type="entry name" value="RNA12"/>
    <property type="match status" value="1"/>
</dbReference>
<dbReference type="PANTHER" id="PTHR32198">
    <property type="entry name" value="MITOCHONDRIAL ESCAPE PROTEIN 2"/>
    <property type="match status" value="1"/>
</dbReference>
<evidence type="ECO:0000256" key="2">
    <source>
        <dbReference type="ARBA" id="ARBA00010320"/>
    </source>
</evidence>
<dbReference type="SUPFAM" id="SSF52540">
    <property type="entry name" value="P-loop containing nucleoside triphosphate hydrolases"/>
    <property type="match status" value="1"/>
</dbReference>
<protein>
    <recommendedName>
        <fullName evidence="3 12">Mitochondrial escape protein 2</fullName>
    </recommendedName>
</protein>
<dbReference type="InterPro" id="IPR035979">
    <property type="entry name" value="RBD_domain_sf"/>
</dbReference>
<proteinExistence type="inferred from homology"/>
<reference evidence="17" key="3">
    <citation type="submission" date="2025-04" db="UniProtKB">
        <authorList>
            <consortium name="RefSeq"/>
        </authorList>
    </citation>
    <scope>IDENTIFICATION</scope>
    <source>
        <strain evidence="17">CBS 781.70</strain>
    </source>
</reference>
<feature type="region of interest" description="Disordered" evidence="13">
    <location>
        <begin position="600"/>
        <end position="621"/>
    </location>
</feature>
<keyword evidence="4" id="KW-0812">Transmembrane</keyword>
<evidence type="ECO:0000256" key="7">
    <source>
        <dbReference type="ARBA" id="ARBA00022989"/>
    </source>
</evidence>
<dbReference type="GeneID" id="54420335"/>
<keyword evidence="6" id="KW-0809">Transit peptide</keyword>
<comment type="subcellular location">
    <subcellularLocation>
        <location evidence="1 12">Mitochondrion inner membrane</location>
        <topology evidence="1 12">Single-pass membrane protein</topology>
    </subcellularLocation>
</comment>
<evidence type="ECO:0000259" key="14">
    <source>
        <dbReference type="PROSITE" id="PS50102"/>
    </source>
</evidence>
<name>A0A6G1FZ27_9PEZI</name>
<dbReference type="PANTHER" id="PTHR32198:SF2">
    <property type="entry name" value="MITOCHONDRIAL ESCAPE PROTEIN 2"/>
    <property type="match status" value="1"/>
</dbReference>
<evidence type="ECO:0000256" key="11">
    <source>
        <dbReference type="PROSITE-ProRule" id="PRU00176"/>
    </source>
</evidence>
<evidence type="ECO:0000256" key="3">
    <source>
        <dbReference type="ARBA" id="ARBA00020222"/>
    </source>
</evidence>
<evidence type="ECO:0000256" key="5">
    <source>
        <dbReference type="ARBA" id="ARBA00022792"/>
    </source>
</evidence>
<feature type="compositionally biased region" description="Basic and acidic residues" evidence="13">
    <location>
        <begin position="607"/>
        <end position="621"/>
    </location>
</feature>
<dbReference type="Proteomes" id="UP000504638">
    <property type="component" value="Unplaced"/>
</dbReference>
<evidence type="ECO:0000256" key="13">
    <source>
        <dbReference type="SAM" id="MobiDB-lite"/>
    </source>
</evidence>
<keyword evidence="12" id="KW-0507">mRNA processing</keyword>
<keyword evidence="11 12" id="KW-0694">RNA-binding</keyword>
<evidence type="ECO:0000256" key="12">
    <source>
        <dbReference type="RuleBase" id="RU367108"/>
    </source>
</evidence>
<comment type="function">
    <text evidence="10 12">Plays a role in maintaining the mitochondrial genome and in controlling the mtDNA escape. Involved in the regulation of mtDNA nucleotide structure and number. May have a dispensable role in early maturation of pre-rRNA.</text>
</comment>
<dbReference type="CDD" id="cd12433">
    <property type="entry name" value="RRM_Yme2p_like"/>
    <property type="match status" value="1"/>
</dbReference>
<dbReference type="OrthoDB" id="10267654at2759"/>
<evidence type="ECO:0000256" key="1">
    <source>
        <dbReference type="ARBA" id="ARBA00004434"/>
    </source>
</evidence>
<dbReference type="InterPro" id="IPR018850">
    <property type="entry name" value="Mt_escape_2_C"/>
</dbReference>
<dbReference type="EMBL" id="ML975163">
    <property type="protein sequence ID" value="KAF1810972.1"/>
    <property type="molecule type" value="Genomic_DNA"/>
</dbReference>
<dbReference type="InterPro" id="IPR000504">
    <property type="entry name" value="RRM_dom"/>
</dbReference>
<dbReference type="RefSeq" id="XP_033532603.1">
    <property type="nucleotide sequence ID" value="XM_033679765.1"/>
</dbReference>
<dbReference type="InterPro" id="IPR039627">
    <property type="entry name" value="Yme2_C"/>
</dbReference>
<dbReference type="InterPro" id="IPR012677">
    <property type="entry name" value="Nucleotide-bd_a/b_plait_sf"/>
</dbReference>
<comment type="similarity">
    <text evidence="2 12">Belongs to the YME2 family.</text>
</comment>
<evidence type="ECO:0000256" key="8">
    <source>
        <dbReference type="ARBA" id="ARBA00023128"/>
    </source>
</evidence>
<organism evidence="15">
    <name type="scientific">Eremomyces bilateralis CBS 781.70</name>
    <dbReference type="NCBI Taxonomy" id="1392243"/>
    <lineage>
        <taxon>Eukaryota</taxon>
        <taxon>Fungi</taxon>
        <taxon>Dikarya</taxon>
        <taxon>Ascomycota</taxon>
        <taxon>Pezizomycotina</taxon>
        <taxon>Dothideomycetes</taxon>
        <taxon>Dothideomycetes incertae sedis</taxon>
        <taxon>Eremomycetales</taxon>
        <taxon>Eremomycetaceae</taxon>
        <taxon>Eremomyces</taxon>
    </lineage>
</organism>
<dbReference type="InterPro" id="IPR027417">
    <property type="entry name" value="P-loop_NTPase"/>
</dbReference>
<sequence>MALRLLSQPATRGFSSAYRASLRTRNTPPWSIPRHIRCATVQAGVRKSGHITPDANETLIFFDNVYPLRFRWLLRFPWQSDRNLPKSVARVAAPGVLSYDPSRLIEKSKLKEQGVEVKEIIPRLNEGAAFVKIAYGPEQTATEIEDVLGKYLKEHTSSPWWNPLRRMRADIVRGKPWVEDLFRFPSSRIEVEFLPAESGGSATEMSQEQLYALFRHYGKLTDIMSQPTDSKIVPRYALLDFTSIRRAISAKNCMHGYTVSEAEGGGKGGTSLRLSYQEKDKGHWTRDWLFSHPRIVIPLLVAIATGITVVIFDPIRTFFIRAHVTRKFHIEDNSIFTWFKAQAIDILSFQRRRESDSGMEAIWDDRRPHIEQIQTWLMETADTFIIVQGPRGSGKRELIIDQALRDRKNKLVIDCKPIQEAHGDSATIRAAAEQVRYRPIFSWMNSISGMVDLAAQGAAGVKTGFSETLDTQLSKIWNNTAIALKQIALEGRKKDDKDANLSDDEYLDAHPEKRPVVIIDNFLHRSNENNTVYDKMAEWAAGLTAANIAHVIFLTNNVSFSKSLSKALPDRVFRQISLSDCSPEVAKRFVINQLKMSDSDEVASSEGVEKKPSPESMKPRDLSELDSCIDSLGGRLTDLEFLARRIQGGETPRNAVREIINQSASEILKMYIFGMEDSTRRWTPEQAWTLIAKLAQQPDIRYNELLLDTKFSSDGESVIHALEHAELITVVSANGRPYAIRPGKPVYQPAFKRLTDDKVLKSRLDLAILADSIKTETANIEKYEKELTVLGELPKQPSEVGPRVNWLLKKLKASQVKIEAMDAESTKLKRVLQEEY</sequence>
<evidence type="ECO:0000256" key="10">
    <source>
        <dbReference type="ARBA" id="ARBA00025276"/>
    </source>
</evidence>
<dbReference type="InterPro" id="IPR034260">
    <property type="entry name" value="Yme2_RRM"/>
</dbReference>